<dbReference type="NCBIfam" id="TIGR01053">
    <property type="entry name" value="LSD1"/>
    <property type="match status" value="1"/>
</dbReference>
<comment type="caution">
    <text evidence="2">The sequence shown here is derived from an EMBL/GenBank/DDBJ whole genome shotgun (WGS) entry which is preliminary data.</text>
</comment>
<sequence>MRKCPWTCRTTCSRVIACSRGTGCSGCRWPITGESGASSLRCSPPVRWKRTGRSSKPSPTTCCPRWRAAPASTSPHRLRPACHWK</sequence>
<keyword evidence="3" id="KW-1185">Reference proteome</keyword>
<evidence type="ECO:0000256" key="1">
    <source>
        <dbReference type="SAM" id="MobiDB-lite"/>
    </source>
</evidence>
<organism evidence="2 3">
    <name type="scientific">Amycolatopsis albidoflavus</name>
    <dbReference type="NCBI Taxonomy" id="102226"/>
    <lineage>
        <taxon>Bacteria</taxon>
        <taxon>Bacillati</taxon>
        <taxon>Actinomycetota</taxon>
        <taxon>Actinomycetes</taxon>
        <taxon>Pseudonocardiales</taxon>
        <taxon>Pseudonocardiaceae</taxon>
        <taxon>Amycolatopsis</taxon>
    </lineage>
</organism>
<name>A0ABW5HS76_9PSEU</name>
<feature type="compositionally biased region" description="Basic residues" evidence="1">
    <location>
        <begin position="76"/>
        <end position="85"/>
    </location>
</feature>
<dbReference type="Proteomes" id="UP001597542">
    <property type="component" value="Unassembled WGS sequence"/>
</dbReference>
<dbReference type="RefSeq" id="WP_350564253.1">
    <property type="nucleotide sequence ID" value="NZ_JBHUKQ010000004.1"/>
</dbReference>
<dbReference type="EMBL" id="JBHUKQ010000004">
    <property type="protein sequence ID" value="MFD2479667.1"/>
    <property type="molecule type" value="Genomic_DNA"/>
</dbReference>
<protein>
    <submittedName>
        <fullName evidence="2">Uncharacterized protein</fullName>
    </submittedName>
</protein>
<proteinExistence type="predicted"/>
<gene>
    <name evidence="2" type="ORF">ACFSUT_05245</name>
</gene>
<evidence type="ECO:0000313" key="3">
    <source>
        <dbReference type="Proteomes" id="UP001597542"/>
    </source>
</evidence>
<reference evidence="3" key="1">
    <citation type="journal article" date="2019" name="Int. J. Syst. Evol. Microbiol.">
        <title>The Global Catalogue of Microorganisms (GCM) 10K type strain sequencing project: providing services to taxonomists for standard genome sequencing and annotation.</title>
        <authorList>
            <consortium name="The Broad Institute Genomics Platform"/>
            <consortium name="The Broad Institute Genome Sequencing Center for Infectious Disease"/>
            <person name="Wu L."/>
            <person name="Ma J."/>
        </authorList>
    </citation>
    <scope>NUCLEOTIDE SEQUENCE [LARGE SCALE GENOMIC DNA]</scope>
    <source>
        <strain evidence="3">CGMCC 4.7638</strain>
    </source>
</reference>
<feature type="region of interest" description="Disordered" evidence="1">
    <location>
        <begin position="49"/>
        <end position="85"/>
    </location>
</feature>
<accession>A0ABW5HS76</accession>
<evidence type="ECO:0000313" key="2">
    <source>
        <dbReference type="EMBL" id="MFD2479667.1"/>
    </source>
</evidence>